<feature type="domain" description="GED" evidence="4">
    <location>
        <begin position="677"/>
        <end position="768"/>
    </location>
</feature>
<evidence type="ECO:0000259" key="5">
    <source>
        <dbReference type="PROSITE" id="PS51718"/>
    </source>
</evidence>
<feature type="region of interest" description="Disordered" evidence="3">
    <location>
        <begin position="422"/>
        <end position="470"/>
    </location>
</feature>
<dbReference type="GO" id="GO:0005874">
    <property type="term" value="C:microtubule"/>
    <property type="evidence" value="ECO:0007669"/>
    <property type="project" value="TreeGrafter"/>
</dbReference>
<dbReference type="GO" id="GO:0005525">
    <property type="term" value="F:GTP binding"/>
    <property type="evidence" value="ECO:0007669"/>
    <property type="project" value="InterPro"/>
</dbReference>
<dbReference type="PANTHER" id="PTHR11566">
    <property type="entry name" value="DYNAMIN"/>
    <property type="match status" value="1"/>
</dbReference>
<dbReference type="GO" id="GO:0016020">
    <property type="term" value="C:membrane"/>
    <property type="evidence" value="ECO:0007669"/>
    <property type="project" value="TreeGrafter"/>
</dbReference>
<dbReference type="Gene3D" id="1.20.120.1240">
    <property type="entry name" value="Dynamin, middle domain"/>
    <property type="match status" value="1"/>
</dbReference>
<feature type="domain" description="Dynamin-type G" evidence="5">
    <location>
        <begin position="44"/>
        <end position="321"/>
    </location>
</feature>
<evidence type="ECO:0000256" key="3">
    <source>
        <dbReference type="SAM" id="MobiDB-lite"/>
    </source>
</evidence>
<dbReference type="Pfam" id="PF01031">
    <property type="entry name" value="Dynamin_M"/>
    <property type="match status" value="1"/>
</dbReference>
<dbReference type="InterPro" id="IPR022812">
    <property type="entry name" value="Dynamin"/>
</dbReference>
<evidence type="ECO:0000256" key="1">
    <source>
        <dbReference type="ARBA" id="ARBA00022741"/>
    </source>
</evidence>
<dbReference type="Pfam" id="PF02212">
    <property type="entry name" value="GED"/>
    <property type="match status" value="1"/>
</dbReference>
<dbReference type="InterPro" id="IPR027417">
    <property type="entry name" value="P-loop_NTPase"/>
</dbReference>
<dbReference type="InterPro" id="IPR045063">
    <property type="entry name" value="Dynamin_N"/>
</dbReference>
<keyword evidence="1" id="KW-0547">Nucleotide-binding</keyword>
<organism evidence="6 7">
    <name type="scientific">Crucibulum laeve</name>
    <dbReference type="NCBI Taxonomy" id="68775"/>
    <lineage>
        <taxon>Eukaryota</taxon>
        <taxon>Fungi</taxon>
        <taxon>Dikarya</taxon>
        <taxon>Basidiomycota</taxon>
        <taxon>Agaricomycotina</taxon>
        <taxon>Agaricomycetes</taxon>
        <taxon>Agaricomycetidae</taxon>
        <taxon>Agaricales</taxon>
        <taxon>Agaricineae</taxon>
        <taxon>Nidulariaceae</taxon>
        <taxon>Crucibulum</taxon>
    </lineage>
</organism>
<dbReference type="Pfam" id="PF00350">
    <property type="entry name" value="Dynamin_N"/>
    <property type="match status" value="1"/>
</dbReference>
<keyword evidence="7" id="KW-1185">Reference proteome</keyword>
<dbReference type="SMART" id="SM00053">
    <property type="entry name" value="DYNc"/>
    <property type="match status" value="1"/>
</dbReference>
<dbReference type="PRINTS" id="PR00195">
    <property type="entry name" value="DYNAMIN"/>
</dbReference>
<dbReference type="SUPFAM" id="SSF52540">
    <property type="entry name" value="P-loop containing nucleoside triphosphate hydrolases"/>
    <property type="match status" value="1"/>
</dbReference>
<sequence>MTMSPSRAGSEPQGVGHSNPHLAQERRAMLDLVNKLHSTGVQVDIDLPQIAVIGSQSAGKSSLIESISGITLPRATGTCTRCPTECRLSRSNGPWQCTVALRFITDSKGQVLGQARNEMFGPTIFDKAQDFLTGEDMELQGPSELSFSINCVSLQTTGPEVADLSFCDLPGLIASLVESLVTSYIRKPSCIILFTVACETDFENQGAHRLAKQYDPHGKRTIGVLTKPDRIPTGEESSWLPFIRHEKESLENNWYCVKQPGSSDIKQGITWAQARSREDEFFSMTPPWSELEGIYPKYLRTSNLVDRLSSILSDLISKKLPEIQQELEKSIHQARTALKQLPKEPSKQPMNEIFDLLHTFVNDLAAHVEGIPDHDGLIQRIRPAQQKFRATFRATIRATAPNFKSFEGKYAGKKKLPRTEFLANEEEEGVLESEEEDGVSESEEDVRNNEEEVHIKRMRGSAKAHSEMKRKRDTGAIYIDKVMARAHHPNRELPGNFPFIVQKTYIDQLLSEWQSPVLFLCKTIHGDIAAHVKTLTKKHFSSFGQGGLEQHINVLLQTHINRCLEWVETQINWLLDIENHPFSLNGHYLSDFKDKFLSFFKGSHQEDWCNDLLTAINAFSAPPSIFSFNRSGAAPEVPQPQQTGMAKVLSGLTEIGMLGIKPEDLPKLLPSDPMEPALVIMADVRAYFQVAYKRFADNVPLAVDHELVLGAERGVLRLLYGGLGINGPNGHRICKDLAQESPQNANRREELMKKLERLNVASEELLRL</sequence>
<feature type="compositionally biased region" description="Basic residues" evidence="3">
    <location>
        <begin position="456"/>
        <end position="470"/>
    </location>
</feature>
<dbReference type="EMBL" id="ML213647">
    <property type="protein sequence ID" value="TFK33507.1"/>
    <property type="molecule type" value="Genomic_DNA"/>
</dbReference>
<protein>
    <submittedName>
        <fullName evidence="6">P-loop containing nucleoside triphosphate hydrolase protein</fullName>
    </submittedName>
</protein>
<gene>
    <name evidence="6" type="ORF">BDQ12DRAFT_700735</name>
</gene>
<dbReference type="GO" id="GO:0008017">
    <property type="term" value="F:microtubule binding"/>
    <property type="evidence" value="ECO:0007669"/>
    <property type="project" value="TreeGrafter"/>
</dbReference>
<dbReference type="GO" id="GO:0005737">
    <property type="term" value="C:cytoplasm"/>
    <property type="evidence" value="ECO:0007669"/>
    <property type="project" value="TreeGrafter"/>
</dbReference>
<dbReference type="GO" id="GO:0003924">
    <property type="term" value="F:GTPase activity"/>
    <property type="evidence" value="ECO:0007669"/>
    <property type="project" value="InterPro"/>
</dbReference>
<dbReference type="PROSITE" id="PS51718">
    <property type="entry name" value="G_DYNAMIN_2"/>
    <property type="match status" value="1"/>
</dbReference>
<dbReference type="Proteomes" id="UP000308652">
    <property type="component" value="Unassembled WGS sequence"/>
</dbReference>
<feature type="compositionally biased region" description="Acidic residues" evidence="3">
    <location>
        <begin position="423"/>
        <end position="444"/>
    </location>
</feature>
<dbReference type="OrthoDB" id="5061070at2759"/>
<dbReference type="PROSITE" id="PS51388">
    <property type="entry name" value="GED"/>
    <property type="match status" value="1"/>
</dbReference>
<dbReference type="AlphaFoldDB" id="A0A5C3LLT5"/>
<evidence type="ECO:0000256" key="2">
    <source>
        <dbReference type="ARBA" id="ARBA00023134"/>
    </source>
</evidence>
<reference evidence="6 7" key="1">
    <citation type="journal article" date="2019" name="Nat. Ecol. Evol.">
        <title>Megaphylogeny resolves global patterns of mushroom evolution.</title>
        <authorList>
            <person name="Varga T."/>
            <person name="Krizsan K."/>
            <person name="Foldi C."/>
            <person name="Dima B."/>
            <person name="Sanchez-Garcia M."/>
            <person name="Sanchez-Ramirez S."/>
            <person name="Szollosi G.J."/>
            <person name="Szarkandi J.G."/>
            <person name="Papp V."/>
            <person name="Albert L."/>
            <person name="Andreopoulos W."/>
            <person name="Angelini C."/>
            <person name="Antonin V."/>
            <person name="Barry K.W."/>
            <person name="Bougher N.L."/>
            <person name="Buchanan P."/>
            <person name="Buyck B."/>
            <person name="Bense V."/>
            <person name="Catcheside P."/>
            <person name="Chovatia M."/>
            <person name="Cooper J."/>
            <person name="Damon W."/>
            <person name="Desjardin D."/>
            <person name="Finy P."/>
            <person name="Geml J."/>
            <person name="Haridas S."/>
            <person name="Hughes K."/>
            <person name="Justo A."/>
            <person name="Karasinski D."/>
            <person name="Kautmanova I."/>
            <person name="Kiss B."/>
            <person name="Kocsube S."/>
            <person name="Kotiranta H."/>
            <person name="LaButti K.M."/>
            <person name="Lechner B.E."/>
            <person name="Liimatainen K."/>
            <person name="Lipzen A."/>
            <person name="Lukacs Z."/>
            <person name="Mihaltcheva S."/>
            <person name="Morgado L.N."/>
            <person name="Niskanen T."/>
            <person name="Noordeloos M.E."/>
            <person name="Ohm R.A."/>
            <person name="Ortiz-Santana B."/>
            <person name="Ovrebo C."/>
            <person name="Racz N."/>
            <person name="Riley R."/>
            <person name="Savchenko A."/>
            <person name="Shiryaev A."/>
            <person name="Soop K."/>
            <person name="Spirin V."/>
            <person name="Szebenyi C."/>
            <person name="Tomsovsky M."/>
            <person name="Tulloss R.E."/>
            <person name="Uehling J."/>
            <person name="Grigoriev I.V."/>
            <person name="Vagvolgyi C."/>
            <person name="Papp T."/>
            <person name="Martin F.M."/>
            <person name="Miettinen O."/>
            <person name="Hibbett D.S."/>
            <person name="Nagy L.G."/>
        </authorList>
    </citation>
    <scope>NUCLEOTIDE SEQUENCE [LARGE SCALE GENOMIC DNA]</scope>
    <source>
        <strain evidence="6 7">CBS 166.37</strain>
    </source>
</reference>
<dbReference type="STRING" id="68775.A0A5C3LLT5"/>
<dbReference type="Gene3D" id="3.40.50.300">
    <property type="entry name" value="P-loop containing nucleotide triphosphate hydrolases"/>
    <property type="match status" value="1"/>
</dbReference>
<dbReference type="CDD" id="cd08771">
    <property type="entry name" value="DLP_1"/>
    <property type="match status" value="1"/>
</dbReference>
<dbReference type="InterPro" id="IPR001401">
    <property type="entry name" value="Dynamin_GTPase"/>
</dbReference>
<evidence type="ECO:0000259" key="4">
    <source>
        <dbReference type="PROSITE" id="PS51388"/>
    </source>
</evidence>
<keyword evidence="2" id="KW-0342">GTP-binding</keyword>
<dbReference type="InterPro" id="IPR020850">
    <property type="entry name" value="GED_dom"/>
</dbReference>
<dbReference type="InterPro" id="IPR000375">
    <property type="entry name" value="Dynamin_stalk"/>
</dbReference>
<name>A0A5C3LLT5_9AGAR</name>
<evidence type="ECO:0000313" key="7">
    <source>
        <dbReference type="Proteomes" id="UP000308652"/>
    </source>
</evidence>
<keyword evidence="6" id="KW-0378">Hydrolase</keyword>
<accession>A0A5C3LLT5</accession>
<proteinExistence type="predicted"/>
<dbReference type="InterPro" id="IPR003130">
    <property type="entry name" value="GED"/>
</dbReference>
<evidence type="ECO:0000313" key="6">
    <source>
        <dbReference type="EMBL" id="TFK33507.1"/>
    </source>
</evidence>
<feature type="compositionally biased region" description="Basic and acidic residues" evidence="3">
    <location>
        <begin position="445"/>
        <end position="455"/>
    </location>
</feature>
<dbReference type="InterPro" id="IPR030381">
    <property type="entry name" value="G_DYNAMIN_dom"/>
</dbReference>